<gene>
    <name evidence="2" type="ORF">NDU88_002339</name>
</gene>
<organism evidence="2 3">
    <name type="scientific">Pleurodeles waltl</name>
    <name type="common">Iberian ribbed newt</name>
    <dbReference type="NCBI Taxonomy" id="8319"/>
    <lineage>
        <taxon>Eukaryota</taxon>
        <taxon>Metazoa</taxon>
        <taxon>Chordata</taxon>
        <taxon>Craniata</taxon>
        <taxon>Vertebrata</taxon>
        <taxon>Euteleostomi</taxon>
        <taxon>Amphibia</taxon>
        <taxon>Batrachia</taxon>
        <taxon>Caudata</taxon>
        <taxon>Salamandroidea</taxon>
        <taxon>Salamandridae</taxon>
        <taxon>Pleurodelinae</taxon>
        <taxon>Pleurodeles</taxon>
    </lineage>
</organism>
<feature type="region of interest" description="Disordered" evidence="1">
    <location>
        <begin position="1"/>
        <end position="29"/>
    </location>
</feature>
<sequence length="130" mass="13831">MSRTPRHDVSSSGPARQHTPAPFRLLTGDSCRSHQALHWLPAIQGSTREEENPTLGAKAGERPLPQINAFGSPDPRAFQGTPPCSGIKPQTMGPCRSDTLRAPFRDARGMPNIKGTPGLGQDSAGMEGAH</sequence>
<evidence type="ECO:0000313" key="2">
    <source>
        <dbReference type="EMBL" id="KAJ1097214.1"/>
    </source>
</evidence>
<evidence type="ECO:0000256" key="1">
    <source>
        <dbReference type="SAM" id="MobiDB-lite"/>
    </source>
</evidence>
<dbReference type="AlphaFoldDB" id="A0AAV7M247"/>
<evidence type="ECO:0000313" key="3">
    <source>
        <dbReference type="Proteomes" id="UP001066276"/>
    </source>
</evidence>
<proteinExistence type="predicted"/>
<name>A0AAV7M247_PLEWA</name>
<dbReference type="Proteomes" id="UP001066276">
    <property type="component" value="Chromosome 10"/>
</dbReference>
<keyword evidence="3" id="KW-1185">Reference proteome</keyword>
<protein>
    <submittedName>
        <fullName evidence="2">Uncharacterized protein</fullName>
    </submittedName>
</protein>
<feature type="region of interest" description="Disordered" evidence="1">
    <location>
        <begin position="41"/>
        <end position="130"/>
    </location>
</feature>
<accession>A0AAV7M247</accession>
<dbReference type="EMBL" id="JANPWB010000014">
    <property type="protein sequence ID" value="KAJ1097214.1"/>
    <property type="molecule type" value="Genomic_DNA"/>
</dbReference>
<reference evidence="2" key="1">
    <citation type="journal article" date="2022" name="bioRxiv">
        <title>Sequencing and chromosome-scale assembly of the giantPleurodeles waltlgenome.</title>
        <authorList>
            <person name="Brown T."/>
            <person name="Elewa A."/>
            <person name="Iarovenko S."/>
            <person name="Subramanian E."/>
            <person name="Araus A.J."/>
            <person name="Petzold A."/>
            <person name="Susuki M."/>
            <person name="Suzuki K.-i.T."/>
            <person name="Hayashi T."/>
            <person name="Toyoda A."/>
            <person name="Oliveira C."/>
            <person name="Osipova E."/>
            <person name="Leigh N.D."/>
            <person name="Simon A."/>
            <person name="Yun M.H."/>
        </authorList>
    </citation>
    <scope>NUCLEOTIDE SEQUENCE</scope>
    <source>
        <strain evidence="2">20211129_DDA</strain>
        <tissue evidence="2">Liver</tissue>
    </source>
</reference>
<comment type="caution">
    <text evidence="2">The sequence shown here is derived from an EMBL/GenBank/DDBJ whole genome shotgun (WGS) entry which is preliminary data.</text>
</comment>